<proteinExistence type="predicted"/>
<reference evidence="2 3" key="1">
    <citation type="submission" date="2015-01" db="EMBL/GenBank/DDBJ databases">
        <title>The Genome Sequence of Cryptococcus gattii Ram5.</title>
        <authorList>
            <consortium name="The Broad Institute Genomics Platform"/>
            <person name="Cuomo C."/>
            <person name="Litvintseva A."/>
            <person name="Chen Y."/>
            <person name="Heitman J."/>
            <person name="Sun S."/>
            <person name="Springer D."/>
            <person name="Dromer F."/>
            <person name="Young S."/>
            <person name="Zeng Q."/>
            <person name="Gargeya S."/>
            <person name="Abouelleil A."/>
            <person name="Alvarado L."/>
            <person name="Chapman S.B."/>
            <person name="Gainer-Dewar J."/>
            <person name="Goldberg J."/>
            <person name="Griggs A."/>
            <person name="Gujja S."/>
            <person name="Hansen M."/>
            <person name="Howarth C."/>
            <person name="Imamovic A."/>
            <person name="Larimer J."/>
            <person name="Murphy C."/>
            <person name="Naylor J."/>
            <person name="Pearson M."/>
            <person name="Priest M."/>
            <person name="Roberts A."/>
            <person name="Saif S."/>
            <person name="Shea T."/>
            <person name="Sykes S."/>
            <person name="Wortman J."/>
            <person name="Nusbaum C."/>
            <person name="Birren B."/>
        </authorList>
    </citation>
    <scope>NUCLEOTIDE SEQUENCE [LARGE SCALE GENOMIC DNA]</scope>
    <source>
        <strain evidence="2 3">Ram5</strain>
    </source>
</reference>
<dbReference type="EMBL" id="KN847900">
    <property type="protein sequence ID" value="KIR41418.1"/>
    <property type="molecule type" value="Genomic_DNA"/>
</dbReference>
<evidence type="ECO:0000313" key="2">
    <source>
        <dbReference type="EMBL" id="KIR41418.1"/>
    </source>
</evidence>
<protein>
    <submittedName>
        <fullName evidence="2">Uncharacterized protein</fullName>
    </submittedName>
</protein>
<organism evidence="2 3">
    <name type="scientific">Cryptococcus deuterogattii Ram5</name>
    <dbReference type="NCBI Taxonomy" id="1296110"/>
    <lineage>
        <taxon>Eukaryota</taxon>
        <taxon>Fungi</taxon>
        <taxon>Dikarya</taxon>
        <taxon>Basidiomycota</taxon>
        <taxon>Agaricomycotina</taxon>
        <taxon>Tremellomycetes</taxon>
        <taxon>Tremellales</taxon>
        <taxon>Cryptococcaceae</taxon>
        <taxon>Cryptococcus</taxon>
        <taxon>Cryptococcus gattii species complex</taxon>
    </lineage>
</organism>
<accession>A0A0D0TZN2</accession>
<name>A0A0D0TZN2_9TREE</name>
<feature type="region of interest" description="Disordered" evidence="1">
    <location>
        <begin position="121"/>
        <end position="141"/>
    </location>
</feature>
<sequence length="141" mass="15926">MSEAATTHPVEDEPTKSQEEPGFVSLLVKSVFEPGANPAVVMGREFGLQKIAVRPWLMNTSYERVLLSPHPYPFRPRLFNAMEQARPPFARCHLTTLGIYGLVLRFVLELTHVQNRPDNMPPLIDLDSLEDSPADESKKEK</sequence>
<keyword evidence="3" id="KW-1185">Reference proteome</keyword>
<evidence type="ECO:0000256" key="1">
    <source>
        <dbReference type="SAM" id="MobiDB-lite"/>
    </source>
</evidence>
<dbReference type="HOGENOM" id="CLU_156680_0_0_1"/>
<dbReference type="Proteomes" id="UP000053392">
    <property type="component" value="Unassembled WGS sequence"/>
</dbReference>
<gene>
    <name evidence="2" type="ORF">I313_02545</name>
</gene>
<evidence type="ECO:0000313" key="3">
    <source>
        <dbReference type="Proteomes" id="UP000053392"/>
    </source>
</evidence>
<dbReference type="AlphaFoldDB" id="A0A0D0TZN2"/>
<dbReference type="OrthoDB" id="9626941at2759"/>